<dbReference type="Pfam" id="PF00990">
    <property type="entry name" value="GGDEF"/>
    <property type="match status" value="1"/>
</dbReference>
<dbReference type="CDD" id="cd01948">
    <property type="entry name" value="EAL"/>
    <property type="match status" value="1"/>
</dbReference>
<dbReference type="InterPro" id="IPR052155">
    <property type="entry name" value="Biofilm_reg_signaling"/>
</dbReference>
<feature type="transmembrane region" description="Helical" evidence="1">
    <location>
        <begin position="96"/>
        <end position="124"/>
    </location>
</feature>
<dbReference type="InterPro" id="IPR043128">
    <property type="entry name" value="Rev_trsase/Diguanyl_cyclase"/>
</dbReference>
<name>A0ABP3H782_9ALTE</name>
<evidence type="ECO:0000313" key="5">
    <source>
        <dbReference type="Proteomes" id="UP001501757"/>
    </source>
</evidence>
<comment type="caution">
    <text evidence="4">The sequence shown here is derived from an EMBL/GenBank/DDBJ whole genome shotgun (WGS) entry which is preliminary data.</text>
</comment>
<gene>
    <name evidence="4" type="ORF">GCM10009092_28700</name>
</gene>
<dbReference type="PANTHER" id="PTHR44757">
    <property type="entry name" value="DIGUANYLATE CYCLASE DGCP"/>
    <property type="match status" value="1"/>
</dbReference>
<dbReference type="NCBIfam" id="TIGR00254">
    <property type="entry name" value="GGDEF"/>
    <property type="match status" value="1"/>
</dbReference>
<evidence type="ECO:0000259" key="3">
    <source>
        <dbReference type="PROSITE" id="PS50887"/>
    </source>
</evidence>
<dbReference type="Gene3D" id="3.30.70.270">
    <property type="match status" value="1"/>
</dbReference>
<dbReference type="Pfam" id="PF00563">
    <property type="entry name" value="EAL"/>
    <property type="match status" value="1"/>
</dbReference>
<reference evidence="5" key="1">
    <citation type="journal article" date="2019" name="Int. J. Syst. Evol. Microbiol.">
        <title>The Global Catalogue of Microorganisms (GCM) 10K type strain sequencing project: providing services to taxonomists for standard genome sequencing and annotation.</title>
        <authorList>
            <consortium name="The Broad Institute Genomics Platform"/>
            <consortium name="The Broad Institute Genome Sequencing Center for Infectious Disease"/>
            <person name="Wu L."/>
            <person name="Ma J."/>
        </authorList>
    </citation>
    <scope>NUCLEOTIDE SEQUENCE [LARGE SCALE GENOMIC DNA]</scope>
    <source>
        <strain evidence="5">JCM 13378</strain>
    </source>
</reference>
<dbReference type="SMART" id="SM00052">
    <property type="entry name" value="EAL"/>
    <property type="match status" value="1"/>
</dbReference>
<evidence type="ECO:0000256" key="1">
    <source>
        <dbReference type="SAM" id="Phobius"/>
    </source>
</evidence>
<dbReference type="SUPFAM" id="SSF55073">
    <property type="entry name" value="Nucleotide cyclase"/>
    <property type="match status" value="1"/>
</dbReference>
<evidence type="ECO:0000313" key="4">
    <source>
        <dbReference type="EMBL" id="GAA0362572.1"/>
    </source>
</evidence>
<keyword evidence="1" id="KW-0472">Membrane</keyword>
<dbReference type="PROSITE" id="PS50887">
    <property type="entry name" value="GGDEF"/>
    <property type="match status" value="1"/>
</dbReference>
<dbReference type="SMART" id="SM00267">
    <property type="entry name" value="GGDEF"/>
    <property type="match status" value="1"/>
</dbReference>
<dbReference type="InterPro" id="IPR000160">
    <property type="entry name" value="GGDEF_dom"/>
</dbReference>
<protein>
    <submittedName>
        <fullName evidence="4">Uncharacterized protein</fullName>
    </submittedName>
</protein>
<feature type="transmembrane region" description="Helical" evidence="1">
    <location>
        <begin position="65"/>
        <end position="84"/>
    </location>
</feature>
<dbReference type="PROSITE" id="PS50883">
    <property type="entry name" value="EAL"/>
    <property type="match status" value="1"/>
</dbReference>
<keyword evidence="1" id="KW-1133">Transmembrane helix</keyword>
<keyword evidence="1" id="KW-0812">Transmembrane</keyword>
<feature type="transmembrane region" description="Helical" evidence="1">
    <location>
        <begin position="145"/>
        <end position="163"/>
    </location>
</feature>
<feature type="domain" description="EAL" evidence="2">
    <location>
        <begin position="363"/>
        <end position="617"/>
    </location>
</feature>
<sequence length="625" mass="70082">MQPNNTFRLKRLKELQFLTQLCLAIIFVHWTWLGEWFVTCYVPPVSALLYASYRVAATGRIELGSALFLGIINFSALLFMWSFYGLRDEAIMLLPAVMFFAAMLSGIRLMLWSFAISSVNLLILGWMGQSGQWTREVPMQDLNSAFLMFLLLAMTAYGIWAVVSQLRTILDELKLENARYRQSQLQVEQLIHHDPLTGLPNRLKAREMFDAAVVRCSSNQTMVALTFLDLDNFKSINDSLGHKLGDRYLQQVAKTLSATLRESDSLCRFGGDEFVIISTNLTHSKQVDALAMRILQCTATALEIDGHELTLTCSMGISMVPQDGMDFDSICQQADLAMYKAKESGRNQYRYFQSGMSEQLSQQLCMERGLRNAIELQQLSIQYQPKVCLQSGMIESVEALLRWEHPQIGEISPEVFIPLAERSGQIGMLGDWVLENAIRQCVEWHKAGLPELSIAVNVSPAQLIRGRFAQTLARLLEQYNLAGQFLLLELTESVFLEAGQELRQSLSVIQGLGVRLAIDDFGTGYSNLAYLKKFQVSQLKIDRSFVTNLMDSVENQAIVTAIVQMARSLGLTTIAEGIEDKQTADFLGQLGCDKGQGYHWSRPLEAAQMPGFLLADTPLLKATAI</sequence>
<dbReference type="SUPFAM" id="SSF141868">
    <property type="entry name" value="EAL domain-like"/>
    <property type="match status" value="1"/>
</dbReference>
<organism evidence="4 5">
    <name type="scientific">Bowmanella denitrificans</name>
    <dbReference type="NCBI Taxonomy" id="366582"/>
    <lineage>
        <taxon>Bacteria</taxon>
        <taxon>Pseudomonadati</taxon>
        <taxon>Pseudomonadota</taxon>
        <taxon>Gammaproteobacteria</taxon>
        <taxon>Alteromonadales</taxon>
        <taxon>Alteromonadaceae</taxon>
        <taxon>Bowmanella</taxon>
    </lineage>
</organism>
<dbReference type="PANTHER" id="PTHR44757:SF2">
    <property type="entry name" value="BIOFILM ARCHITECTURE MAINTENANCE PROTEIN MBAA"/>
    <property type="match status" value="1"/>
</dbReference>
<accession>A0ABP3H782</accession>
<dbReference type="InterPro" id="IPR001633">
    <property type="entry name" value="EAL_dom"/>
</dbReference>
<dbReference type="InterPro" id="IPR035919">
    <property type="entry name" value="EAL_sf"/>
</dbReference>
<feature type="domain" description="GGDEF" evidence="3">
    <location>
        <begin position="221"/>
        <end position="354"/>
    </location>
</feature>
<dbReference type="Proteomes" id="UP001501757">
    <property type="component" value="Unassembled WGS sequence"/>
</dbReference>
<dbReference type="Gene3D" id="3.20.20.450">
    <property type="entry name" value="EAL domain"/>
    <property type="match status" value="1"/>
</dbReference>
<dbReference type="RefSeq" id="WP_343845831.1">
    <property type="nucleotide sequence ID" value="NZ_BAAAEI010000015.1"/>
</dbReference>
<proteinExistence type="predicted"/>
<keyword evidence="5" id="KW-1185">Reference proteome</keyword>
<dbReference type="InterPro" id="IPR029787">
    <property type="entry name" value="Nucleotide_cyclase"/>
</dbReference>
<evidence type="ECO:0000259" key="2">
    <source>
        <dbReference type="PROSITE" id="PS50883"/>
    </source>
</evidence>
<dbReference type="CDD" id="cd01949">
    <property type="entry name" value="GGDEF"/>
    <property type="match status" value="1"/>
</dbReference>
<dbReference type="EMBL" id="BAAAEI010000015">
    <property type="protein sequence ID" value="GAA0362572.1"/>
    <property type="molecule type" value="Genomic_DNA"/>
</dbReference>
<feature type="transmembrane region" description="Helical" evidence="1">
    <location>
        <begin position="36"/>
        <end position="53"/>
    </location>
</feature>